<dbReference type="EMBL" id="VSSQ01008688">
    <property type="protein sequence ID" value="MPM39559.1"/>
    <property type="molecule type" value="Genomic_DNA"/>
</dbReference>
<sequence>MIRGRNLNQCHIHRQRGTEQIGNIAEIYRGKIAAAFFDGLAGGAAEEQAVVAEIFRKLRFAIAGGPHGNHMYDLYVFVLLRVCHHGIDEDLWLSAGVSGNNPVARFNVCYRFFRSGQPLLI</sequence>
<dbReference type="AlphaFoldDB" id="A0A644ZFJ7"/>
<name>A0A644ZFJ7_9ZZZZ</name>
<reference evidence="1" key="1">
    <citation type="submission" date="2019-08" db="EMBL/GenBank/DDBJ databases">
        <authorList>
            <person name="Kucharzyk K."/>
            <person name="Murdoch R.W."/>
            <person name="Higgins S."/>
            <person name="Loffler F."/>
        </authorList>
    </citation>
    <scope>NUCLEOTIDE SEQUENCE</scope>
</reference>
<accession>A0A644ZFJ7</accession>
<organism evidence="1">
    <name type="scientific">bioreactor metagenome</name>
    <dbReference type="NCBI Taxonomy" id="1076179"/>
    <lineage>
        <taxon>unclassified sequences</taxon>
        <taxon>metagenomes</taxon>
        <taxon>ecological metagenomes</taxon>
    </lineage>
</organism>
<evidence type="ECO:0000313" key="1">
    <source>
        <dbReference type="EMBL" id="MPM39559.1"/>
    </source>
</evidence>
<proteinExistence type="predicted"/>
<protein>
    <submittedName>
        <fullName evidence="1">Uncharacterized protein</fullName>
    </submittedName>
</protein>
<gene>
    <name evidence="1" type="ORF">SDC9_86193</name>
</gene>
<comment type="caution">
    <text evidence="1">The sequence shown here is derived from an EMBL/GenBank/DDBJ whole genome shotgun (WGS) entry which is preliminary data.</text>
</comment>